<dbReference type="EMBL" id="CP133618">
    <property type="protein sequence ID" value="WMV36652.1"/>
    <property type="molecule type" value="Genomic_DNA"/>
</dbReference>
<gene>
    <name evidence="1" type="ORF">MTR67_030037</name>
</gene>
<keyword evidence="2" id="KW-1185">Reference proteome</keyword>
<dbReference type="AlphaFoldDB" id="A0AAF0TXB9"/>
<evidence type="ECO:0000313" key="1">
    <source>
        <dbReference type="EMBL" id="WMV36652.1"/>
    </source>
</evidence>
<proteinExistence type="predicted"/>
<protein>
    <submittedName>
        <fullName evidence="1">Uncharacterized protein</fullName>
    </submittedName>
</protein>
<reference evidence="1" key="1">
    <citation type="submission" date="2023-08" db="EMBL/GenBank/DDBJ databases">
        <title>A de novo genome assembly of Solanum verrucosum Schlechtendal, a Mexican diploid species geographically isolated from the other diploid A-genome species in potato relatives.</title>
        <authorList>
            <person name="Hosaka K."/>
        </authorList>
    </citation>
    <scope>NUCLEOTIDE SEQUENCE</scope>
    <source>
        <tissue evidence="1">Young leaves</tissue>
    </source>
</reference>
<accession>A0AAF0TXB9</accession>
<sequence length="135" mass="15818">MLEHTTDLLSCWISRGGKNSKKKWSIMPSCIWWSIWKERNSRCFEKKANLIEKVKWNCLTTFYIWCKEEGIEKAAQILDFIGTLYSISLVFFSCWDPFFGGLQHIPNAEEYNIFSKTILLGYSSGLKLLKFLLKS</sequence>
<organism evidence="1 2">
    <name type="scientific">Solanum verrucosum</name>
    <dbReference type="NCBI Taxonomy" id="315347"/>
    <lineage>
        <taxon>Eukaryota</taxon>
        <taxon>Viridiplantae</taxon>
        <taxon>Streptophyta</taxon>
        <taxon>Embryophyta</taxon>
        <taxon>Tracheophyta</taxon>
        <taxon>Spermatophyta</taxon>
        <taxon>Magnoliopsida</taxon>
        <taxon>eudicotyledons</taxon>
        <taxon>Gunneridae</taxon>
        <taxon>Pentapetalae</taxon>
        <taxon>asterids</taxon>
        <taxon>lamiids</taxon>
        <taxon>Solanales</taxon>
        <taxon>Solanaceae</taxon>
        <taxon>Solanoideae</taxon>
        <taxon>Solaneae</taxon>
        <taxon>Solanum</taxon>
    </lineage>
</organism>
<evidence type="ECO:0000313" key="2">
    <source>
        <dbReference type="Proteomes" id="UP001234989"/>
    </source>
</evidence>
<dbReference type="Proteomes" id="UP001234989">
    <property type="component" value="Chromosome 7"/>
</dbReference>
<name>A0AAF0TXB9_SOLVR</name>